<gene>
    <name evidence="1" type="ORF">S03H2_55604</name>
</gene>
<dbReference type="AlphaFoldDB" id="X1JJI1"/>
<evidence type="ECO:0000313" key="1">
    <source>
        <dbReference type="EMBL" id="GAH81635.1"/>
    </source>
</evidence>
<organism evidence="1">
    <name type="scientific">marine sediment metagenome</name>
    <dbReference type="NCBI Taxonomy" id="412755"/>
    <lineage>
        <taxon>unclassified sequences</taxon>
        <taxon>metagenomes</taxon>
        <taxon>ecological metagenomes</taxon>
    </lineage>
</organism>
<comment type="caution">
    <text evidence="1">The sequence shown here is derived from an EMBL/GenBank/DDBJ whole genome shotgun (WGS) entry which is preliminary data.</text>
</comment>
<sequence length="57" mass="6796">MNKETIVSATLNDLKIKFKIIEYREESGQLELEPITTRYVALGINHIMYPERIEEWK</sequence>
<dbReference type="EMBL" id="BARU01035532">
    <property type="protein sequence ID" value="GAH81635.1"/>
    <property type="molecule type" value="Genomic_DNA"/>
</dbReference>
<accession>X1JJI1</accession>
<protein>
    <submittedName>
        <fullName evidence="1">Uncharacterized protein</fullName>
    </submittedName>
</protein>
<name>X1JJI1_9ZZZZ</name>
<reference evidence="1" key="1">
    <citation type="journal article" date="2014" name="Front. Microbiol.">
        <title>High frequency of phylogenetically diverse reductive dehalogenase-homologous genes in deep subseafloor sedimentary metagenomes.</title>
        <authorList>
            <person name="Kawai M."/>
            <person name="Futagami T."/>
            <person name="Toyoda A."/>
            <person name="Takaki Y."/>
            <person name="Nishi S."/>
            <person name="Hori S."/>
            <person name="Arai W."/>
            <person name="Tsubouchi T."/>
            <person name="Morono Y."/>
            <person name="Uchiyama I."/>
            <person name="Ito T."/>
            <person name="Fujiyama A."/>
            <person name="Inagaki F."/>
            <person name="Takami H."/>
        </authorList>
    </citation>
    <scope>NUCLEOTIDE SEQUENCE</scope>
    <source>
        <strain evidence="1">Expedition CK06-06</strain>
    </source>
</reference>
<proteinExistence type="predicted"/>